<name>A0A2M7W1P2_9BACT</name>
<organism evidence="5 6">
    <name type="scientific">Candidatus Dojkabacteria bacterium CG_4_10_14_0_2_um_filter_Dojkabacteria_WS6_41_15</name>
    <dbReference type="NCBI Taxonomy" id="2014249"/>
    <lineage>
        <taxon>Bacteria</taxon>
        <taxon>Candidatus Dojkabacteria</taxon>
    </lineage>
</organism>
<proteinExistence type="inferred from homology"/>
<feature type="domain" description="Guanylate kinase-like" evidence="4">
    <location>
        <begin position="32"/>
        <end position="226"/>
    </location>
</feature>
<dbReference type="SUPFAM" id="SSF52540">
    <property type="entry name" value="P-loop containing nucleoside triphosphate hydrolases"/>
    <property type="match status" value="1"/>
</dbReference>
<reference evidence="6" key="1">
    <citation type="submission" date="2017-09" db="EMBL/GenBank/DDBJ databases">
        <title>Depth-based differentiation of microbial function through sediment-hosted aquifers and enrichment of novel symbionts in the deep terrestrial subsurface.</title>
        <authorList>
            <person name="Probst A.J."/>
            <person name="Ladd B."/>
            <person name="Jarett J.K."/>
            <person name="Geller-Mcgrath D.E."/>
            <person name="Sieber C.M.K."/>
            <person name="Emerson J.B."/>
            <person name="Anantharaman K."/>
            <person name="Thomas B.C."/>
            <person name="Malmstrom R."/>
            <person name="Stieglmeier M."/>
            <person name="Klingl A."/>
            <person name="Woyke T."/>
            <person name="Ryan C.M."/>
            <person name="Banfield J.F."/>
        </authorList>
    </citation>
    <scope>NUCLEOTIDE SEQUENCE [LARGE SCALE GENOMIC DNA]</scope>
</reference>
<dbReference type="PANTHER" id="PTHR23117:SF13">
    <property type="entry name" value="GUANYLATE KINASE"/>
    <property type="match status" value="1"/>
</dbReference>
<accession>A0A2M7W1P2</accession>
<evidence type="ECO:0000256" key="3">
    <source>
        <dbReference type="ARBA" id="ARBA00022777"/>
    </source>
</evidence>
<dbReference type="AlphaFoldDB" id="A0A2M7W1P2"/>
<sequence>MDLLAPLFDVAKETTIPLVFSGKSFWRHKAKPLWISLIGPSGAGKDTIKTLLLHTGKFSYVRTATNRTPRAEEDPRDYIWMRAIYEREPMGAYLRSLIKQYDLFEYNFHYGNMYGTPLGSIKSALLSKKIPLYCSENQGALFMEQNLSPVFDILTISIIPDSLEDMEKRILSGNRNNPTMRLRESLERVRTAGQVAHFIVKNPSRPVETGKSGLESAVSAVKQLIATFE</sequence>
<dbReference type="PROSITE" id="PS50052">
    <property type="entry name" value="GUANYLATE_KINASE_2"/>
    <property type="match status" value="1"/>
</dbReference>
<dbReference type="Proteomes" id="UP000228952">
    <property type="component" value="Unassembled WGS sequence"/>
</dbReference>
<evidence type="ECO:0000313" key="6">
    <source>
        <dbReference type="Proteomes" id="UP000228952"/>
    </source>
</evidence>
<dbReference type="PANTHER" id="PTHR23117">
    <property type="entry name" value="GUANYLATE KINASE-RELATED"/>
    <property type="match status" value="1"/>
</dbReference>
<dbReference type="GO" id="GO:0005829">
    <property type="term" value="C:cytosol"/>
    <property type="evidence" value="ECO:0007669"/>
    <property type="project" value="TreeGrafter"/>
</dbReference>
<gene>
    <name evidence="5" type="ORF">COX64_03185</name>
</gene>
<dbReference type="GO" id="GO:0004385">
    <property type="term" value="F:GMP kinase activity"/>
    <property type="evidence" value="ECO:0007669"/>
    <property type="project" value="TreeGrafter"/>
</dbReference>
<dbReference type="Gene3D" id="3.40.50.300">
    <property type="entry name" value="P-loop containing nucleotide triphosphate hydrolases"/>
    <property type="match status" value="1"/>
</dbReference>
<evidence type="ECO:0000256" key="1">
    <source>
        <dbReference type="ARBA" id="ARBA00005790"/>
    </source>
</evidence>
<keyword evidence="3" id="KW-0418">Kinase</keyword>
<comment type="caution">
    <text evidence="5">The sequence shown here is derived from an EMBL/GenBank/DDBJ whole genome shotgun (WGS) entry which is preliminary data.</text>
</comment>
<evidence type="ECO:0000259" key="4">
    <source>
        <dbReference type="PROSITE" id="PS50052"/>
    </source>
</evidence>
<dbReference type="InterPro" id="IPR008144">
    <property type="entry name" value="Guanylate_kin-like_dom"/>
</dbReference>
<comment type="similarity">
    <text evidence="1">Belongs to the guanylate kinase family.</text>
</comment>
<dbReference type="SMART" id="SM00072">
    <property type="entry name" value="GuKc"/>
    <property type="match status" value="1"/>
</dbReference>
<dbReference type="EMBL" id="PFQB01000078">
    <property type="protein sequence ID" value="PJA13683.1"/>
    <property type="molecule type" value="Genomic_DNA"/>
</dbReference>
<evidence type="ECO:0000313" key="5">
    <source>
        <dbReference type="EMBL" id="PJA13683.1"/>
    </source>
</evidence>
<dbReference type="Pfam" id="PF00625">
    <property type="entry name" value="Guanylate_kin"/>
    <property type="match status" value="1"/>
</dbReference>
<protein>
    <recommendedName>
        <fullName evidence="4">Guanylate kinase-like domain-containing protein</fullName>
    </recommendedName>
</protein>
<dbReference type="InterPro" id="IPR027417">
    <property type="entry name" value="P-loop_NTPase"/>
</dbReference>
<keyword evidence="2" id="KW-0808">Transferase</keyword>
<evidence type="ECO:0000256" key="2">
    <source>
        <dbReference type="ARBA" id="ARBA00022679"/>
    </source>
</evidence>
<dbReference type="InterPro" id="IPR008145">
    <property type="entry name" value="GK/Ca_channel_bsu"/>
</dbReference>